<feature type="compositionally biased region" description="Polar residues" evidence="1">
    <location>
        <begin position="538"/>
        <end position="568"/>
    </location>
</feature>
<accession>A0A319EJU1</accession>
<evidence type="ECO:0000256" key="1">
    <source>
        <dbReference type="SAM" id="MobiDB-lite"/>
    </source>
</evidence>
<dbReference type="VEuPathDB" id="FungiDB:BO78DRAFT_444801"/>
<feature type="compositionally biased region" description="Acidic residues" evidence="1">
    <location>
        <begin position="640"/>
        <end position="655"/>
    </location>
</feature>
<name>A0A319EJU1_ASPSB</name>
<dbReference type="EMBL" id="KZ826346">
    <property type="protein sequence ID" value="PYI06898.1"/>
    <property type="molecule type" value="Genomic_DNA"/>
</dbReference>
<feature type="compositionally biased region" description="Basic and acidic residues" evidence="1">
    <location>
        <begin position="26"/>
        <end position="37"/>
    </location>
</feature>
<dbReference type="AlphaFoldDB" id="A0A319EJU1"/>
<feature type="compositionally biased region" description="Basic and acidic residues" evidence="1">
    <location>
        <begin position="1"/>
        <end position="14"/>
    </location>
</feature>
<reference evidence="2 3" key="1">
    <citation type="submission" date="2018-02" db="EMBL/GenBank/DDBJ databases">
        <title>The genomes of Aspergillus section Nigri reveals drivers in fungal speciation.</title>
        <authorList>
            <consortium name="DOE Joint Genome Institute"/>
            <person name="Vesth T.C."/>
            <person name="Nybo J."/>
            <person name="Theobald S."/>
            <person name="Brandl J."/>
            <person name="Frisvad J.C."/>
            <person name="Nielsen K.F."/>
            <person name="Lyhne E.K."/>
            <person name="Kogle M.E."/>
            <person name="Kuo A."/>
            <person name="Riley R."/>
            <person name="Clum A."/>
            <person name="Nolan M."/>
            <person name="Lipzen A."/>
            <person name="Salamov A."/>
            <person name="Henrissat B."/>
            <person name="Wiebenga A."/>
            <person name="De vries R.P."/>
            <person name="Grigoriev I.V."/>
            <person name="Mortensen U.H."/>
            <person name="Andersen M.R."/>
            <person name="Baker S.E."/>
        </authorList>
    </citation>
    <scope>NUCLEOTIDE SEQUENCE [LARGE SCALE GENOMIC DNA]</scope>
    <source>
        <strain evidence="2 3">CBS 121057</strain>
    </source>
</reference>
<proteinExistence type="predicted"/>
<dbReference type="OrthoDB" id="5378502at2759"/>
<sequence>MRLRERIRPPERFNQEQFYSPCAQKPLRETQKPDRPEFIPFNSDLPPAAFPTLSNAHPPRREDEKEYERDRHVNNSKPLREHIQSDHNGENKLGEDAKARLQSYPPESFENLIASNGELNPVYMRNMAILATMDRESPIDGAMADSDIDDVMVDASYEEAEFLQISSPTLHPKWSDLSPQIQVEIAKNMLQDLNWLTMCHLLGLTADEREEVQKNILRREQQAKQEDLHLEEMRSKQLRALLRTDNATRGHNRVPYQGVFSKISRRFSGKLQDACNSDFLLCHASEVLDAKLFLYTRGIDRKYAGEWSSGISAWGGPEDHDIELHLIDDRRPEPCAVGTSDISAKDSVHGAMNADAPELPTRCTVSSTNIMARYCPNPARSRQLYKGDANGPMQWHPNNHQTRPEKIYYTRRENGIICLGVTEERFAHFSDPRWKYVKPEWTFKQPPLDWLFYEKPPPSLEKIYGLPSKKPEPNRPQQAAFVPSTRPSETNVGGNEAHSRAVQTTSSLRLAQRHDGSRLEVQRGVPAKTSSDRMYVTFSESGQTSSPTIWSPQATPEKTVSLTGSDCLSTGDRNRVPSASTKPALSLDAKENLAGSVEEGSGHEVEQFPNDNPGPDRCSKGSAQLEATQEEMNHTHEEDSSGDDGGEDDQDDDEVVLLPVSAFSRAIEAKIDRDKR</sequence>
<keyword evidence="3" id="KW-1185">Reference proteome</keyword>
<feature type="region of interest" description="Disordered" evidence="1">
    <location>
        <begin position="463"/>
        <end position="655"/>
    </location>
</feature>
<gene>
    <name evidence="2" type="ORF">BO78DRAFT_444801</name>
</gene>
<dbReference type="STRING" id="1448318.A0A319EJU1"/>
<dbReference type="Proteomes" id="UP000248423">
    <property type="component" value="Unassembled WGS sequence"/>
</dbReference>
<feature type="compositionally biased region" description="Basic and acidic residues" evidence="1">
    <location>
        <begin position="512"/>
        <end position="521"/>
    </location>
</feature>
<evidence type="ECO:0000313" key="2">
    <source>
        <dbReference type="EMBL" id="PYI06898.1"/>
    </source>
</evidence>
<feature type="region of interest" description="Disordered" evidence="1">
    <location>
        <begin position="1"/>
        <end position="94"/>
    </location>
</feature>
<protein>
    <submittedName>
        <fullName evidence="2">Uncharacterized protein</fullName>
    </submittedName>
</protein>
<evidence type="ECO:0000313" key="3">
    <source>
        <dbReference type="Proteomes" id="UP000248423"/>
    </source>
</evidence>
<feature type="compositionally biased region" description="Basic and acidic residues" evidence="1">
    <location>
        <begin position="59"/>
        <end position="94"/>
    </location>
</feature>
<organism evidence="2 3">
    <name type="scientific">Aspergillus sclerotiicarbonarius (strain CBS 121057 / IBT 28362)</name>
    <dbReference type="NCBI Taxonomy" id="1448318"/>
    <lineage>
        <taxon>Eukaryota</taxon>
        <taxon>Fungi</taxon>
        <taxon>Dikarya</taxon>
        <taxon>Ascomycota</taxon>
        <taxon>Pezizomycotina</taxon>
        <taxon>Eurotiomycetes</taxon>
        <taxon>Eurotiomycetidae</taxon>
        <taxon>Eurotiales</taxon>
        <taxon>Aspergillaceae</taxon>
        <taxon>Aspergillus</taxon>
        <taxon>Aspergillus subgen. Circumdati</taxon>
    </lineage>
</organism>